<evidence type="ECO:0000259" key="10">
    <source>
        <dbReference type="SMART" id="SM00385"/>
    </source>
</evidence>
<dbReference type="GO" id="GO:0000428">
    <property type="term" value="C:DNA-directed RNA polymerase complex"/>
    <property type="evidence" value="ECO:0007669"/>
    <property type="project" value="UniProtKB-KW"/>
</dbReference>
<evidence type="ECO:0000256" key="7">
    <source>
        <dbReference type="ARBA" id="ARBA00023163"/>
    </source>
</evidence>
<evidence type="ECO:0000313" key="11">
    <source>
        <dbReference type="EMBL" id="SPO31733.1"/>
    </source>
</evidence>
<comment type="subcellular location">
    <subcellularLocation>
        <location evidence="1">Nucleus</location>
    </subcellularLocation>
</comment>
<evidence type="ECO:0000256" key="9">
    <source>
        <dbReference type="RuleBase" id="RU000383"/>
    </source>
</evidence>
<feature type="domain" description="Cyclin-like" evidence="10">
    <location>
        <begin position="46"/>
        <end position="139"/>
    </location>
</feature>
<dbReference type="Proteomes" id="UP000324022">
    <property type="component" value="Unassembled WGS sequence"/>
</dbReference>
<dbReference type="SUPFAM" id="SSF47954">
    <property type="entry name" value="Cyclin-like"/>
    <property type="match status" value="2"/>
</dbReference>
<organism evidence="11 12">
    <name type="scientific">Ustilago trichophora</name>
    <dbReference type="NCBI Taxonomy" id="86804"/>
    <lineage>
        <taxon>Eukaryota</taxon>
        <taxon>Fungi</taxon>
        <taxon>Dikarya</taxon>
        <taxon>Basidiomycota</taxon>
        <taxon>Ustilaginomycotina</taxon>
        <taxon>Ustilaginomycetes</taxon>
        <taxon>Ustilaginales</taxon>
        <taxon>Ustilaginaceae</taxon>
        <taxon>Ustilago</taxon>
    </lineage>
</organism>
<keyword evidence="5 9" id="KW-0195">Cyclin</keyword>
<name>A0A5C3EMB8_9BASI</name>
<evidence type="ECO:0000256" key="4">
    <source>
        <dbReference type="ARBA" id="ARBA00023015"/>
    </source>
</evidence>
<accession>A0A5C3EMB8</accession>
<keyword evidence="7" id="KW-0804">Transcription</keyword>
<dbReference type="Gene3D" id="1.10.472.10">
    <property type="entry name" value="Cyclin-like"/>
    <property type="match status" value="2"/>
</dbReference>
<evidence type="ECO:0000256" key="6">
    <source>
        <dbReference type="ARBA" id="ARBA00023159"/>
    </source>
</evidence>
<dbReference type="InterPro" id="IPR013763">
    <property type="entry name" value="Cyclin-like_dom"/>
</dbReference>
<keyword evidence="3" id="KW-0678">Repressor</keyword>
<comment type="similarity">
    <text evidence="2">Belongs to the cyclin family. Cyclin C subfamily.</text>
</comment>
<keyword evidence="6" id="KW-0010">Activator</keyword>
<dbReference type="Pfam" id="PF00134">
    <property type="entry name" value="Cyclin_N"/>
    <property type="match status" value="1"/>
</dbReference>
<dbReference type="InterPro" id="IPR043198">
    <property type="entry name" value="Cyclin/Ssn8"/>
</dbReference>
<sequence length="372" mass="41387">MSANYWASTQCNNWLLDRPQLELARKEDLRYATRIECAALGVFFSNLISTICKRLNLRQRVVASANIFFRRFFSKNSYSALDPFLVAATCIYVAAKVEESPIHIKSAVAEAARSFQEIGFRSMPTDNSSLAEMEFYLLEEMEFDMIIFHPYRSLIGLFDAYGCSKDGGVGGGNGNGGLGVESEAFGVIKGLTGMEESDATEGLMGTGVRLAEFDEQVLQMCWFVLNDTYKTDIPLMYPPYMVALASLWLALTLHAPSYERINSSLHQMQLKRKQHDTEIASILDNPSSSAADLPKQEPTPPSEEALTFFASLNVSLPLLAEVVQEMVSGYSVQNEVARLVTDGPGMCKLLERMREARRAELVARAREGLAHR</sequence>
<evidence type="ECO:0000256" key="1">
    <source>
        <dbReference type="ARBA" id="ARBA00004123"/>
    </source>
</evidence>
<keyword evidence="12" id="KW-1185">Reference proteome</keyword>
<keyword evidence="4" id="KW-0805">Transcription regulation</keyword>
<proteinExistence type="inferred from homology"/>
<evidence type="ECO:0000256" key="3">
    <source>
        <dbReference type="ARBA" id="ARBA00022491"/>
    </source>
</evidence>
<reference evidence="11 12" key="1">
    <citation type="submission" date="2018-03" db="EMBL/GenBank/DDBJ databases">
        <authorList>
            <person name="Guldener U."/>
        </authorList>
    </citation>
    <scope>NUCLEOTIDE SEQUENCE [LARGE SCALE GENOMIC DNA]</scope>
    <source>
        <strain evidence="11 12">NBRC100155</strain>
    </source>
</reference>
<dbReference type="FunFam" id="1.10.472.10:FF:000076">
    <property type="entry name" value="RNA polymerase II holoenzyme cyclin-like subunit"/>
    <property type="match status" value="1"/>
</dbReference>
<feature type="domain" description="Cyclin-like" evidence="10">
    <location>
        <begin position="202"/>
        <end position="285"/>
    </location>
</feature>
<dbReference type="SMART" id="SM00385">
    <property type="entry name" value="CYCLIN"/>
    <property type="match status" value="2"/>
</dbReference>
<dbReference type="InterPro" id="IPR036915">
    <property type="entry name" value="Cyclin-like_sf"/>
</dbReference>
<evidence type="ECO:0000256" key="5">
    <source>
        <dbReference type="ARBA" id="ARBA00023127"/>
    </source>
</evidence>
<dbReference type="InterPro" id="IPR006671">
    <property type="entry name" value="Cyclin_N"/>
</dbReference>
<keyword evidence="11" id="KW-0240">DNA-directed RNA polymerase</keyword>
<dbReference type="OrthoDB" id="10266018at2759"/>
<evidence type="ECO:0000313" key="12">
    <source>
        <dbReference type="Proteomes" id="UP000324022"/>
    </source>
</evidence>
<dbReference type="EMBL" id="OOIN01000040">
    <property type="protein sequence ID" value="SPO31733.1"/>
    <property type="molecule type" value="Genomic_DNA"/>
</dbReference>
<dbReference type="GO" id="GO:0006357">
    <property type="term" value="P:regulation of transcription by RNA polymerase II"/>
    <property type="evidence" value="ECO:0007669"/>
    <property type="project" value="InterPro"/>
</dbReference>
<dbReference type="GO" id="GO:0016538">
    <property type="term" value="F:cyclin-dependent protein serine/threonine kinase regulator activity"/>
    <property type="evidence" value="ECO:0007669"/>
    <property type="project" value="InterPro"/>
</dbReference>
<evidence type="ECO:0000256" key="2">
    <source>
        <dbReference type="ARBA" id="ARBA00008638"/>
    </source>
</evidence>
<keyword evidence="8" id="KW-0539">Nucleus</keyword>
<evidence type="ECO:0000256" key="8">
    <source>
        <dbReference type="ARBA" id="ARBA00023242"/>
    </source>
</evidence>
<dbReference type="PANTHER" id="PTHR10026">
    <property type="entry name" value="CYCLIN"/>
    <property type="match status" value="1"/>
</dbReference>
<gene>
    <name evidence="11" type="ORF">UTRI_06560_B</name>
</gene>
<dbReference type="CDD" id="cd20513">
    <property type="entry name" value="CYCLIN_CCNC_rpt1"/>
    <property type="match status" value="1"/>
</dbReference>
<dbReference type="GO" id="GO:0005634">
    <property type="term" value="C:nucleus"/>
    <property type="evidence" value="ECO:0007669"/>
    <property type="project" value="UniProtKB-SubCell"/>
</dbReference>
<protein>
    <submittedName>
        <fullName evidence="11">Related to SSN8 - DNA-directed RNA polymerase II holoenzyme and SRB subcomplex subunit, cyclin C homolog</fullName>
    </submittedName>
</protein>
<dbReference type="AlphaFoldDB" id="A0A5C3EMB8"/>